<evidence type="ECO:0000256" key="12">
    <source>
        <dbReference type="ARBA" id="ARBA00023136"/>
    </source>
</evidence>
<evidence type="ECO:0000256" key="16">
    <source>
        <dbReference type="SAM" id="SignalP"/>
    </source>
</evidence>
<evidence type="ECO:0000256" key="14">
    <source>
        <dbReference type="SAM" id="MobiDB-lite"/>
    </source>
</evidence>
<reference evidence="17 18" key="1">
    <citation type="submission" date="2016-10" db="EMBL/GenBank/DDBJ databases">
        <authorList>
            <person name="Varghese N."/>
        </authorList>
    </citation>
    <scope>NUCLEOTIDE SEQUENCE [LARGE SCALE GENOMIC DNA]</scope>
</reference>
<comment type="similarity">
    <text evidence="2">Belongs to the SARAF family.</text>
</comment>
<keyword evidence="12 15" id="KW-0472">Membrane</keyword>
<dbReference type="AlphaFoldDB" id="A0A1Y6LRE4"/>
<evidence type="ECO:0000256" key="6">
    <source>
        <dbReference type="ARBA" id="ARBA00022692"/>
    </source>
</evidence>
<keyword evidence="5" id="KW-0109">Calcium transport</keyword>
<feature type="region of interest" description="Disordered" evidence="14">
    <location>
        <begin position="200"/>
        <end position="248"/>
    </location>
</feature>
<name>A0A1Y6LRE4_ZYMTR</name>
<dbReference type="GO" id="GO:2001256">
    <property type="term" value="P:regulation of store-operated calcium entry"/>
    <property type="evidence" value="ECO:0007669"/>
    <property type="project" value="InterPro"/>
</dbReference>
<evidence type="ECO:0000256" key="2">
    <source>
        <dbReference type="ARBA" id="ARBA00006833"/>
    </source>
</evidence>
<feature type="compositionally biased region" description="Low complexity" evidence="14">
    <location>
        <begin position="305"/>
        <end position="318"/>
    </location>
</feature>
<organism evidence="17 18">
    <name type="scientific">Zymoseptoria tritici ST99CH_1A5</name>
    <dbReference type="NCBI Taxonomy" id="1276529"/>
    <lineage>
        <taxon>Eukaryota</taxon>
        <taxon>Fungi</taxon>
        <taxon>Dikarya</taxon>
        <taxon>Ascomycota</taxon>
        <taxon>Pezizomycotina</taxon>
        <taxon>Dothideomycetes</taxon>
        <taxon>Dothideomycetidae</taxon>
        <taxon>Mycosphaerellales</taxon>
        <taxon>Mycosphaerellaceae</taxon>
        <taxon>Zymoseptoria</taxon>
    </lineage>
</organism>
<evidence type="ECO:0000256" key="10">
    <source>
        <dbReference type="ARBA" id="ARBA00022989"/>
    </source>
</evidence>
<keyword evidence="4" id="KW-0813">Transport</keyword>
<evidence type="ECO:0000256" key="9">
    <source>
        <dbReference type="ARBA" id="ARBA00022837"/>
    </source>
</evidence>
<evidence type="ECO:0000256" key="8">
    <source>
        <dbReference type="ARBA" id="ARBA00022824"/>
    </source>
</evidence>
<dbReference type="Pfam" id="PF06682">
    <property type="entry name" value="SARAF"/>
    <property type="match status" value="1"/>
</dbReference>
<gene>
    <name evidence="17" type="ORF">ZT1A5_G8410</name>
</gene>
<keyword evidence="7 16" id="KW-0732">Signal</keyword>
<dbReference type="GO" id="GO:0005789">
    <property type="term" value="C:endoplasmic reticulum membrane"/>
    <property type="evidence" value="ECO:0007669"/>
    <property type="project" value="UniProtKB-SubCell"/>
</dbReference>
<dbReference type="PANTHER" id="PTHR15929:SF0">
    <property type="entry name" value="STORE-OPERATED CALCIUM ENTRY-ASSOCIATED REGULATORY FACTOR"/>
    <property type="match status" value="1"/>
</dbReference>
<keyword evidence="6 15" id="KW-0812">Transmembrane</keyword>
<comment type="subcellular location">
    <subcellularLocation>
        <location evidence="1">Endoplasmic reticulum membrane</location>
        <topology evidence="1">Single-pass type I membrane protein</topology>
    </subcellularLocation>
</comment>
<evidence type="ECO:0000256" key="11">
    <source>
        <dbReference type="ARBA" id="ARBA00023065"/>
    </source>
</evidence>
<sequence length="332" mass="34505">MRLPFFLLTTALLTTPSVLALGGSSKILLSKVKSLTLRSSALTTSRRVPPVPQLTCVGGNAQGLYDVDVMSCKNNGQGYDSEDIHWVCQASLPPEFKLGATDVVCEGYDSAEDPWVLKGSCAVEYRLVLTPLGEEKYKSHLGSSWRSPSSSYHSPSSSSGGLSDSISTFIFWLFFLGVAGLIIYSVCVNPDNANRRGGRFGNRNNWGGWGGGGGGGGPDDGTDDPPPPYTPRGPKVRFSPYGSSSAGGANSGPGFWTGTMAGAAAGYGAAAWNARRNQQQQQQAGPSSWFGGGGGNAGGQGYGVAGPSNYASAPAPSSSRHESTGFGGTRRR</sequence>
<dbReference type="GO" id="GO:0006816">
    <property type="term" value="P:calcium ion transport"/>
    <property type="evidence" value="ECO:0007669"/>
    <property type="project" value="UniProtKB-KW"/>
</dbReference>
<feature type="chain" id="PRO_5012509272" description="Store-operated calcium entry-associated regulatory factor" evidence="16">
    <location>
        <begin position="21"/>
        <end position="332"/>
    </location>
</feature>
<evidence type="ECO:0000256" key="1">
    <source>
        <dbReference type="ARBA" id="ARBA00004115"/>
    </source>
</evidence>
<evidence type="ECO:0000313" key="18">
    <source>
        <dbReference type="Proteomes" id="UP000215453"/>
    </source>
</evidence>
<evidence type="ECO:0000256" key="5">
    <source>
        <dbReference type="ARBA" id="ARBA00022568"/>
    </source>
</evidence>
<dbReference type="Proteomes" id="UP000215453">
    <property type="component" value="Chromosome 8"/>
</dbReference>
<feature type="compositionally biased region" description="Gly residues" evidence="14">
    <location>
        <begin position="207"/>
        <end position="219"/>
    </location>
</feature>
<keyword evidence="9" id="KW-0106">Calcium</keyword>
<keyword evidence="10 15" id="KW-1133">Transmembrane helix</keyword>
<protein>
    <recommendedName>
        <fullName evidence="3">Store-operated calcium entry-associated regulatory factor</fullName>
    </recommendedName>
    <alternativeName>
        <fullName evidence="13">Transmembrane protein 66</fullName>
    </alternativeName>
</protein>
<evidence type="ECO:0000256" key="15">
    <source>
        <dbReference type="SAM" id="Phobius"/>
    </source>
</evidence>
<feature type="region of interest" description="Disordered" evidence="14">
    <location>
        <begin position="272"/>
        <end position="332"/>
    </location>
</feature>
<feature type="transmembrane region" description="Helical" evidence="15">
    <location>
        <begin position="169"/>
        <end position="189"/>
    </location>
</feature>
<evidence type="ECO:0000256" key="7">
    <source>
        <dbReference type="ARBA" id="ARBA00022729"/>
    </source>
</evidence>
<dbReference type="EMBL" id="LT882683">
    <property type="protein sequence ID" value="SMY26966.1"/>
    <property type="molecule type" value="Genomic_DNA"/>
</dbReference>
<keyword evidence="11" id="KW-0406">Ion transport</keyword>
<evidence type="ECO:0000256" key="3">
    <source>
        <dbReference type="ARBA" id="ARBA00016584"/>
    </source>
</evidence>
<evidence type="ECO:0000256" key="13">
    <source>
        <dbReference type="ARBA" id="ARBA00031116"/>
    </source>
</evidence>
<evidence type="ECO:0000313" key="17">
    <source>
        <dbReference type="EMBL" id="SMY26966.1"/>
    </source>
</evidence>
<proteinExistence type="inferred from homology"/>
<feature type="compositionally biased region" description="Low complexity" evidence="14">
    <location>
        <begin position="272"/>
        <end position="284"/>
    </location>
</feature>
<dbReference type="PANTHER" id="PTHR15929">
    <property type="entry name" value="STORE-OPERATED CALCIUM ENTRY-ASSOCIATED REGULATORY FACTOR"/>
    <property type="match status" value="1"/>
</dbReference>
<evidence type="ECO:0000256" key="4">
    <source>
        <dbReference type="ARBA" id="ARBA00022448"/>
    </source>
</evidence>
<dbReference type="InterPro" id="IPR009567">
    <property type="entry name" value="SARAF"/>
</dbReference>
<accession>A0A1Y6LRE4</accession>
<feature type="signal peptide" evidence="16">
    <location>
        <begin position="1"/>
        <end position="20"/>
    </location>
</feature>
<feature type="compositionally biased region" description="Low complexity" evidence="14">
    <location>
        <begin position="239"/>
        <end position="248"/>
    </location>
</feature>
<feature type="compositionally biased region" description="Gly residues" evidence="14">
    <location>
        <begin position="290"/>
        <end position="304"/>
    </location>
</feature>
<keyword evidence="8" id="KW-0256">Endoplasmic reticulum</keyword>